<reference evidence="2" key="1">
    <citation type="journal article" date="2022" name="Int. J. Mol. Sci.">
        <title>Draft Genome of Tanacetum Coccineum: Genomic Comparison of Closely Related Tanacetum-Family Plants.</title>
        <authorList>
            <person name="Yamashiro T."/>
            <person name="Shiraishi A."/>
            <person name="Nakayama K."/>
            <person name="Satake H."/>
        </authorList>
    </citation>
    <scope>NUCLEOTIDE SEQUENCE</scope>
</reference>
<dbReference type="Proteomes" id="UP001151760">
    <property type="component" value="Unassembled WGS sequence"/>
</dbReference>
<evidence type="ECO:0000313" key="3">
    <source>
        <dbReference type="Proteomes" id="UP001151760"/>
    </source>
</evidence>
<keyword evidence="1" id="KW-0472">Membrane</keyword>
<proteinExistence type="predicted"/>
<keyword evidence="1" id="KW-0812">Transmembrane</keyword>
<organism evidence="2 3">
    <name type="scientific">Tanacetum coccineum</name>
    <dbReference type="NCBI Taxonomy" id="301880"/>
    <lineage>
        <taxon>Eukaryota</taxon>
        <taxon>Viridiplantae</taxon>
        <taxon>Streptophyta</taxon>
        <taxon>Embryophyta</taxon>
        <taxon>Tracheophyta</taxon>
        <taxon>Spermatophyta</taxon>
        <taxon>Magnoliopsida</taxon>
        <taxon>eudicotyledons</taxon>
        <taxon>Gunneridae</taxon>
        <taxon>Pentapetalae</taxon>
        <taxon>asterids</taxon>
        <taxon>campanulids</taxon>
        <taxon>Asterales</taxon>
        <taxon>Asteraceae</taxon>
        <taxon>Asteroideae</taxon>
        <taxon>Anthemideae</taxon>
        <taxon>Anthemidinae</taxon>
        <taxon>Tanacetum</taxon>
    </lineage>
</organism>
<reference evidence="2" key="2">
    <citation type="submission" date="2022-01" db="EMBL/GenBank/DDBJ databases">
        <authorList>
            <person name="Yamashiro T."/>
            <person name="Shiraishi A."/>
            <person name="Satake H."/>
            <person name="Nakayama K."/>
        </authorList>
    </citation>
    <scope>NUCLEOTIDE SEQUENCE</scope>
</reference>
<evidence type="ECO:0000313" key="2">
    <source>
        <dbReference type="EMBL" id="GJT41178.1"/>
    </source>
</evidence>
<accession>A0ABQ5DRC0</accession>
<keyword evidence="3" id="KW-1185">Reference proteome</keyword>
<dbReference type="EMBL" id="BQNB010015539">
    <property type="protein sequence ID" value="GJT41178.1"/>
    <property type="molecule type" value="Genomic_DNA"/>
</dbReference>
<protein>
    <recommendedName>
        <fullName evidence="4">Reverse transcriptase domain-containing protein</fullName>
    </recommendedName>
</protein>
<evidence type="ECO:0000256" key="1">
    <source>
        <dbReference type="SAM" id="Phobius"/>
    </source>
</evidence>
<name>A0ABQ5DRC0_9ASTR</name>
<keyword evidence="1" id="KW-1133">Transmembrane helix</keyword>
<evidence type="ECO:0008006" key="4">
    <source>
        <dbReference type="Google" id="ProtNLM"/>
    </source>
</evidence>
<gene>
    <name evidence="2" type="ORF">Tco_0941043</name>
</gene>
<sequence>MVRSGGDVAVGVTAVVAVVLAAAGVAVEGDGDVGREVWRWEMMTVVLLAIRWLMMVMRTQSAGRPIAESQRGGTGVRVGWGGGRGRIPKEGCSFKKVLSCNPKEYDGKGVDVDLIWWFDEDGTCAECLGEVVVSMSWIDFKFIMIEKFCPSHEMQKLETELWNHAMVGAGHAAYTDRFHELARPWGCMAATGAKKLAGWWCRFCALTNELADNKRTRMVMLCYCRQTLLRREKKWWVLGPSVTTSLFHAPVRPCRQHVSIVIARRHLAKRIVEALPREWESYKMLELID</sequence>
<comment type="caution">
    <text evidence="2">The sequence shown here is derived from an EMBL/GenBank/DDBJ whole genome shotgun (WGS) entry which is preliminary data.</text>
</comment>
<feature type="transmembrane region" description="Helical" evidence="1">
    <location>
        <begin position="37"/>
        <end position="54"/>
    </location>
</feature>